<sequence>MVNLLFRKALKHPFTSVLQPILLTSMLALGATSHARTIEGFEFPEILPQSTDHPELQLNGASVRTLYYLVDTYVGLLYVEQPSANPDQLIEQESYKRIVYHILVNRVSGRRIATAMYDALQLNISTDEAAEMDERLDKLVKMFDGKLVRGDAGYVDYVPGVGSRVVINDEVKGILPGKDLYDALLKIWIGEYPVSHRFKNEILGLNKDDQHEHIAAE</sequence>
<evidence type="ECO:0000259" key="2">
    <source>
        <dbReference type="Pfam" id="PF16036"/>
    </source>
</evidence>
<proteinExistence type="predicted"/>
<keyword evidence="3" id="KW-0413">Isomerase</keyword>
<dbReference type="EMBL" id="JAOANI010000019">
    <property type="protein sequence ID" value="MCT7359472.1"/>
    <property type="molecule type" value="Genomic_DNA"/>
</dbReference>
<dbReference type="SUPFAM" id="SSF54626">
    <property type="entry name" value="Chalcone isomerase"/>
    <property type="match status" value="1"/>
</dbReference>
<gene>
    <name evidence="3" type="ORF">NYR02_10595</name>
</gene>
<dbReference type="Proteomes" id="UP001147830">
    <property type="component" value="Unassembled WGS sequence"/>
</dbReference>
<comment type="caution">
    <text evidence="3">The sequence shown here is derived from an EMBL/GenBank/DDBJ whole genome shotgun (WGS) entry which is preliminary data.</text>
</comment>
<keyword evidence="4" id="KW-1185">Reference proteome</keyword>
<reference evidence="3" key="2">
    <citation type="submission" date="2022-08" db="EMBL/GenBank/DDBJ databases">
        <authorList>
            <person name="Dong C."/>
        </authorList>
    </citation>
    <scope>NUCLEOTIDE SEQUENCE</scope>
    <source>
        <strain evidence="3">59MF3M-4</strain>
    </source>
</reference>
<organism evidence="3 4">
    <name type="scientific">Thalassolituus pacificus</name>
    <dbReference type="NCBI Taxonomy" id="2975440"/>
    <lineage>
        <taxon>Bacteria</taxon>
        <taxon>Pseudomonadati</taxon>
        <taxon>Pseudomonadota</taxon>
        <taxon>Gammaproteobacteria</taxon>
        <taxon>Oceanospirillales</taxon>
        <taxon>Oceanospirillaceae</taxon>
        <taxon>Thalassolituus</taxon>
    </lineage>
</organism>
<dbReference type="InterPro" id="IPR016087">
    <property type="entry name" value="Chalcone_isomerase"/>
</dbReference>
<dbReference type="InterPro" id="IPR016088">
    <property type="entry name" value="Chalcone_isomerase_3-sand"/>
</dbReference>
<protein>
    <submittedName>
        <fullName evidence="3">Chalcone isomerase family protein</fullName>
    </submittedName>
</protein>
<feature type="chain" id="PRO_5040873474" evidence="1">
    <location>
        <begin position="31"/>
        <end position="217"/>
    </location>
</feature>
<dbReference type="AlphaFoldDB" id="A0A9X2WGS2"/>
<evidence type="ECO:0000256" key="1">
    <source>
        <dbReference type="SAM" id="SignalP"/>
    </source>
</evidence>
<feature type="signal peptide" evidence="1">
    <location>
        <begin position="1"/>
        <end position="30"/>
    </location>
</feature>
<dbReference type="Pfam" id="PF16036">
    <property type="entry name" value="Chalcone_3"/>
    <property type="match status" value="1"/>
</dbReference>
<reference evidence="3" key="1">
    <citation type="journal article" date="2022" name="Front. Microbiol.">
        <title>Genome-based taxonomic rearrangement of Oceanobacter-related bacteria including the description of Thalassolituus hydrocarbonoclasticus sp. nov. and Thalassolituus pacificus sp. nov. and emended description of the genus Thalassolituus.</title>
        <authorList>
            <person name="Dong C."/>
            <person name="Wei L."/>
            <person name="Wang J."/>
            <person name="Lai Q."/>
            <person name="Huang Z."/>
            <person name="Shao Z."/>
        </authorList>
    </citation>
    <scope>NUCLEOTIDE SEQUENCE</scope>
    <source>
        <strain evidence="3">59MF3M-4</strain>
    </source>
</reference>
<dbReference type="InterPro" id="IPR036298">
    <property type="entry name" value="Chalcone_isomerase_sf"/>
</dbReference>
<feature type="domain" description="Chalcone isomerase" evidence="2">
    <location>
        <begin position="35"/>
        <end position="204"/>
    </location>
</feature>
<evidence type="ECO:0000313" key="3">
    <source>
        <dbReference type="EMBL" id="MCT7359472.1"/>
    </source>
</evidence>
<keyword evidence="1" id="KW-0732">Signal</keyword>
<evidence type="ECO:0000313" key="4">
    <source>
        <dbReference type="Proteomes" id="UP001147830"/>
    </source>
</evidence>
<dbReference type="Gene3D" id="3.50.70.10">
    <property type="match status" value="1"/>
</dbReference>
<dbReference type="RefSeq" id="WP_260976342.1">
    <property type="nucleotide sequence ID" value="NZ_JAOANI010000019.1"/>
</dbReference>
<name>A0A9X2WGS2_9GAMM</name>
<accession>A0A9X2WGS2</accession>
<dbReference type="GO" id="GO:0016872">
    <property type="term" value="F:intramolecular lyase activity"/>
    <property type="evidence" value="ECO:0007669"/>
    <property type="project" value="InterPro"/>
</dbReference>